<proteinExistence type="predicted"/>
<dbReference type="Pfam" id="PF01967">
    <property type="entry name" value="MoaC"/>
    <property type="match status" value="1"/>
</dbReference>
<evidence type="ECO:0000256" key="2">
    <source>
        <dbReference type="ARBA" id="ARBA00023150"/>
    </source>
</evidence>
<organism evidence="4 5">
    <name type="scientific">Alkalicoccobacillus porphyridii</name>
    <dbReference type="NCBI Taxonomy" id="2597270"/>
    <lineage>
        <taxon>Bacteria</taxon>
        <taxon>Bacillati</taxon>
        <taxon>Bacillota</taxon>
        <taxon>Bacilli</taxon>
        <taxon>Bacillales</taxon>
        <taxon>Bacillaceae</taxon>
        <taxon>Alkalicoccobacillus</taxon>
    </lineage>
</organism>
<comment type="pathway">
    <text evidence="1">Cofactor biosynthesis; molybdopterin biosynthesis.</text>
</comment>
<evidence type="ECO:0000259" key="3">
    <source>
        <dbReference type="Pfam" id="PF01967"/>
    </source>
</evidence>
<dbReference type="Gene3D" id="3.30.70.640">
    <property type="entry name" value="Molybdopterin cofactor biosynthesis C (MoaC) domain"/>
    <property type="match status" value="1"/>
</dbReference>
<gene>
    <name evidence="4" type="ORF">FN960_12675</name>
</gene>
<evidence type="ECO:0000256" key="1">
    <source>
        <dbReference type="ARBA" id="ARBA00005046"/>
    </source>
</evidence>
<comment type="caution">
    <text evidence="4">The sequence shown here is derived from an EMBL/GenBank/DDBJ whole genome shotgun (WGS) entry which is preliminary data.</text>
</comment>
<evidence type="ECO:0000313" key="4">
    <source>
        <dbReference type="EMBL" id="TSB46210.1"/>
    </source>
</evidence>
<sequence length="148" mass="16360">MNRPKRSNKLNILSLARSFSNSSERTAIANTTIECSELIYSLIQEGKVQEDELRYTARVAGTLAAKNAGLWIPYCHSSSINTLQIEFSWDERTIVIQALVKAKTANSIDTLAMTAASTAALTIYDVCKDYDKAMVIGPTYLSRKSDDT</sequence>
<reference evidence="4 5" key="1">
    <citation type="submission" date="2019-07" db="EMBL/GenBank/DDBJ databases">
        <authorList>
            <person name="Park Y.J."/>
            <person name="Jeong S.E."/>
            <person name="Jung H.S."/>
        </authorList>
    </citation>
    <scope>NUCLEOTIDE SEQUENCE [LARGE SCALE GENOMIC DNA]</scope>
    <source>
        <strain evidence="5">P16(2019)</strain>
    </source>
</reference>
<dbReference type="RefSeq" id="WP_143849104.1">
    <property type="nucleotide sequence ID" value="NZ_VLXZ01000007.1"/>
</dbReference>
<accession>A0A553ZXM7</accession>
<dbReference type="UniPathway" id="UPA00344"/>
<feature type="domain" description="Molybdopterin cofactor biosynthesis C (MoaC)" evidence="3">
    <location>
        <begin position="22"/>
        <end position="145"/>
    </location>
</feature>
<dbReference type="GO" id="GO:0006777">
    <property type="term" value="P:Mo-molybdopterin cofactor biosynthetic process"/>
    <property type="evidence" value="ECO:0007669"/>
    <property type="project" value="UniProtKB-KW"/>
</dbReference>
<dbReference type="InterPro" id="IPR036522">
    <property type="entry name" value="MoaC_sf"/>
</dbReference>
<name>A0A553ZXM7_9BACI</name>
<protein>
    <submittedName>
        <fullName evidence="4">Cyclic pyranopterin monophosphate synthase MoaC</fullName>
    </submittedName>
</protein>
<dbReference type="InterPro" id="IPR002820">
    <property type="entry name" value="Mopterin_CF_biosynth-C_dom"/>
</dbReference>
<keyword evidence="2" id="KW-0501">Molybdenum cofactor biosynthesis</keyword>
<dbReference type="SUPFAM" id="SSF55040">
    <property type="entry name" value="Molybdenum cofactor biosynthesis protein C, MoaC"/>
    <property type="match status" value="1"/>
</dbReference>
<dbReference type="EMBL" id="VLXZ01000007">
    <property type="protein sequence ID" value="TSB46210.1"/>
    <property type="molecule type" value="Genomic_DNA"/>
</dbReference>
<dbReference type="AlphaFoldDB" id="A0A553ZXM7"/>
<evidence type="ECO:0000313" key="5">
    <source>
        <dbReference type="Proteomes" id="UP000318521"/>
    </source>
</evidence>
<dbReference type="Proteomes" id="UP000318521">
    <property type="component" value="Unassembled WGS sequence"/>
</dbReference>
<keyword evidence="5" id="KW-1185">Reference proteome</keyword>
<dbReference type="OrthoDB" id="2851287at2"/>